<dbReference type="Pfam" id="PF06751">
    <property type="entry name" value="EutB"/>
    <property type="match status" value="1"/>
</dbReference>
<name>A0A4D7ATY4_9HYPH</name>
<dbReference type="GO" id="GO:0046336">
    <property type="term" value="P:ethanolamine catabolic process"/>
    <property type="evidence" value="ECO:0007669"/>
    <property type="project" value="UniProtKB-UniRule"/>
</dbReference>
<keyword evidence="1 2" id="KW-0456">Lyase</keyword>
<feature type="binding site" evidence="1">
    <location>
        <position position="288"/>
    </location>
    <ligand>
        <name>substrate</name>
    </ligand>
</feature>
<sequence length="457" mass="48213">MPFRATIGGSTHVFADLRDLMAKATPIRSGDQLAGIAAATQEECVAAKLALADLPLKAILAEPLVPYDDDEVTRLILDGHDDRAFAAVASLTVGAFRDWLLSAEATPAVLAALAPGITPEVAAAVSKLMRNQDLILAARKCQVVTRFRNTIGLAGTMAVRLQPNHPSDDPGGIAASIVDGLMYGAGDATIGINPASDSLPVLGDLLKLIDEIIQRHAIPTQGCVLTHVTSSIELINRGAPVDLVFQSVAGTERANASFGVTLSVLTEGLDAARSLKRGTLGDNVMYFETGQGTALSAAAHHGVDQQTLEARAQAVARAFQPLLVNTVVGFIGPEYLYDGKQILRAGLEDHFCGKLMGVPLGCDVCYTNHAEADQDDMDTLLTCLAAAGVSYIMGVPGADDVMLNYQSTSFHDALYVREVFGLKRAPEFEAWLQSLALTDAAGRLLPARPGHRLIAAE</sequence>
<dbReference type="Gene3D" id="2.30.170.30">
    <property type="entry name" value="ethanolamine ammonia-lyase heavy chain domain like"/>
    <property type="match status" value="1"/>
</dbReference>
<comment type="catalytic activity">
    <reaction evidence="1">
        <text>ethanolamine = acetaldehyde + NH4(+)</text>
        <dbReference type="Rhea" id="RHEA:15313"/>
        <dbReference type="ChEBI" id="CHEBI:15343"/>
        <dbReference type="ChEBI" id="CHEBI:28938"/>
        <dbReference type="ChEBI" id="CHEBI:57603"/>
        <dbReference type="EC" id="4.3.1.7"/>
    </reaction>
</comment>
<dbReference type="OrthoDB" id="9770909at2"/>
<feature type="binding site" evidence="1">
    <location>
        <position position="246"/>
    </location>
    <ligand>
        <name>adenosylcob(III)alamin</name>
        <dbReference type="ChEBI" id="CHEBI:18408"/>
    </ligand>
</feature>
<dbReference type="InterPro" id="IPR010628">
    <property type="entry name" value="EutB"/>
</dbReference>
<dbReference type="InterPro" id="IPR044941">
    <property type="entry name" value="EutB_N_sf"/>
</dbReference>
<dbReference type="PANTHER" id="PTHR39329:SF1">
    <property type="entry name" value="ETHANOLAMINE AMMONIA-LYASE LARGE SUBUNIT"/>
    <property type="match status" value="1"/>
</dbReference>
<dbReference type="EC" id="4.3.1.7" evidence="1"/>
<dbReference type="Gene3D" id="1.10.220.70">
    <property type="entry name" value="lyase"/>
    <property type="match status" value="1"/>
</dbReference>
<dbReference type="HAMAP" id="MF_00861">
    <property type="entry name" value="EutB"/>
    <property type="match status" value="1"/>
</dbReference>
<comment type="subcellular location">
    <subcellularLocation>
        <location evidence="1">Bacterial microcompartment</location>
    </subcellularLocation>
</comment>
<protein>
    <recommendedName>
        <fullName evidence="1">Ethanolamine ammonia-lyase large subunit</fullName>
        <shortName evidence="1">EAL large subunit</shortName>
        <ecNumber evidence="1">4.3.1.7</ecNumber>
    </recommendedName>
</protein>
<comment type="subunit">
    <text evidence="1">The basic unit is a heterodimer which dimerizes to form tetramers. The heterotetramers trimerize; 6 large subunits form a core ring with 6 small subunits projecting outwards.</text>
</comment>
<dbReference type="RefSeq" id="WP_136960493.1">
    <property type="nucleotide sequence ID" value="NZ_CP039690.1"/>
</dbReference>
<feature type="binding site" evidence="1">
    <location>
        <position position="193"/>
    </location>
    <ligand>
        <name>substrate</name>
    </ligand>
</feature>
<evidence type="ECO:0000313" key="2">
    <source>
        <dbReference type="EMBL" id="QCI65044.1"/>
    </source>
</evidence>
<keyword evidence="1" id="KW-0846">Cobalamin</keyword>
<dbReference type="PANTHER" id="PTHR39329">
    <property type="entry name" value="ETHANOLAMINE AMMONIA-LYASE HEAVY CHAIN"/>
    <property type="match status" value="1"/>
</dbReference>
<keyword evidence="3" id="KW-1185">Reference proteome</keyword>
<feature type="binding site" evidence="1">
    <location>
        <begin position="160"/>
        <end position="162"/>
    </location>
    <ligand>
        <name>substrate</name>
    </ligand>
</feature>
<dbReference type="PIRSF" id="PIRSF018788">
    <property type="entry name" value="EutB"/>
    <property type="match status" value="1"/>
</dbReference>
<feature type="binding site" evidence="1">
    <location>
        <position position="363"/>
    </location>
    <ligand>
        <name>substrate</name>
    </ligand>
</feature>
<dbReference type="GO" id="GO:0031419">
    <property type="term" value="F:cobalamin binding"/>
    <property type="evidence" value="ECO:0007669"/>
    <property type="project" value="UniProtKB-UniRule"/>
</dbReference>
<proteinExistence type="inferred from homology"/>
<dbReference type="InterPro" id="IPR013785">
    <property type="entry name" value="Aldolase_TIM"/>
</dbReference>
<dbReference type="Proteomes" id="UP000298781">
    <property type="component" value="Chromosome"/>
</dbReference>
<keyword evidence="1" id="KW-1283">Bacterial microcompartment</keyword>
<dbReference type="GO" id="GO:0031471">
    <property type="term" value="C:ethanolamine degradation polyhedral organelle"/>
    <property type="evidence" value="ECO:0007669"/>
    <property type="project" value="UniProtKB-UniRule"/>
</dbReference>
<gene>
    <name evidence="1" type="primary">eutB</name>
    <name evidence="2" type="ORF">E8M01_12935</name>
</gene>
<comment type="pathway">
    <text evidence="1">Amine and polyamine degradation; ethanolamine degradation.</text>
</comment>
<comment type="cofactor">
    <cofactor evidence="1">
        <name>adenosylcob(III)alamin</name>
        <dbReference type="ChEBI" id="CHEBI:18408"/>
    </cofactor>
    <text evidence="1">Binds between the large and small subunits.</text>
</comment>
<dbReference type="UniPathway" id="UPA00560"/>
<dbReference type="EMBL" id="CP039690">
    <property type="protein sequence ID" value="QCI65044.1"/>
    <property type="molecule type" value="Genomic_DNA"/>
</dbReference>
<feature type="binding site" evidence="1">
    <location>
        <position position="402"/>
    </location>
    <ligand>
        <name>adenosylcob(III)alamin</name>
        <dbReference type="ChEBI" id="CHEBI:18408"/>
    </ligand>
</feature>
<reference evidence="2 3" key="1">
    <citation type="submission" date="2019-04" db="EMBL/GenBank/DDBJ databases">
        <title>Phreatobacter aquaticus sp. nov.</title>
        <authorList>
            <person name="Choi A."/>
        </authorList>
    </citation>
    <scope>NUCLEOTIDE SEQUENCE [LARGE SCALE GENOMIC DNA]</scope>
    <source>
        <strain evidence="2 3">KCTC 52518</strain>
    </source>
</reference>
<evidence type="ECO:0000313" key="3">
    <source>
        <dbReference type="Proteomes" id="UP000298781"/>
    </source>
</evidence>
<dbReference type="NCBIfam" id="NF011649">
    <property type="entry name" value="PRK15067.1"/>
    <property type="match status" value="1"/>
</dbReference>
<dbReference type="GO" id="GO:0009350">
    <property type="term" value="C:ethanolamine ammonia-lyase complex"/>
    <property type="evidence" value="ECO:0007669"/>
    <property type="project" value="UniProtKB-UniRule"/>
</dbReference>
<accession>A0A4D7ATY4</accession>
<comment type="function">
    <text evidence="1">Catalyzes the deamination of various vicinal amino-alcohols to oxo compounds. Allows this organism to utilize ethanolamine as the sole source of nitrogen and carbon in the presence of vitamin B12.</text>
</comment>
<dbReference type="InterPro" id="IPR044939">
    <property type="entry name" value="EutB_dom_2_sf"/>
</dbReference>
<evidence type="ECO:0000256" key="1">
    <source>
        <dbReference type="HAMAP-Rule" id="MF_00861"/>
    </source>
</evidence>
<feature type="binding site" evidence="1">
    <location>
        <position position="194"/>
    </location>
    <ligand>
        <name>adenosylcob(III)alamin</name>
        <dbReference type="ChEBI" id="CHEBI:18408"/>
    </ligand>
</feature>
<comment type="similarity">
    <text evidence="1">Belongs to the EutB family.</text>
</comment>
<organism evidence="2 3">
    <name type="scientific">Phreatobacter stygius</name>
    <dbReference type="NCBI Taxonomy" id="1940610"/>
    <lineage>
        <taxon>Bacteria</taxon>
        <taxon>Pseudomonadati</taxon>
        <taxon>Pseudomonadota</taxon>
        <taxon>Alphaproteobacteria</taxon>
        <taxon>Hyphomicrobiales</taxon>
        <taxon>Phreatobacteraceae</taxon>
        <taxon>Phreatobacter</taxon>
    </lineage>
</organism>
<feature type="binding site" evidence="1">
    <location>
        <position position="296"/>
    </location>
    <ligand>
        <name>adenosylcob(III)alamin</name>
        <dbReference type="ChEBI" id="CHEBI:18408"/>
    </ligand>
</feature>
<dbReference type="Gene3D" id="3.20.20.70">
    <property type="entry name" value="Aldolase class I"/>
    <property type="match status" value="1"/>
</dbReference>
<dbReference type="GO" id="GO:0006520">
    <property type="term" value="P:amino acid metabolic process"/>
    <property type="evidence" value="ECO:0007669"/>
    <property type="project" value="InterPro"/>
</dbReference>
<keyword evidence="1" id="KW-0170">Cobalt</keyword>
<dbReference type="GO" id="GO:0008851">
    <property type="term" value="F:ethanolamine ammonia-lyase activity"/>
    <property type="evidence" value="ECO:0007669"/>
    <property type="project" value="UniProtKB-UniRule"/>
</dbReference>
<dbReference type="GO" id="GO:0005829">
    <property type="term" value="C:cytosol"/>
    <property type="evidence" value="ECO:0007669"/>
    <property type="project" value="TreeGrafter"/>
</dbReference>
<dbReference type="AlphaFoldDB" id="A0A4D7ATY4"/>
<dbReference type="KEGG" id="pstg:E8M01_12935"/>